<dbReference type="AlphaFoldDB" id="A0A6P2NAZ7"/>
<name>A0A6P2NAZ7_BURL3</name>
<dbReference type="EMBL" id="CABVPU010000016">
    <property type="protein sequence ID" value="VWB91120.1"/>
    <property type="molecule type" value="Genomic_DNA"/>
</dbReference>
<protein>
    <submittedName>
        <fullName evidence="1">Uncharacterized protein</fullName>
    </submittedName>
</protein>
<gene>
    <name evidence="1" type="ORF">BLA15945_04393</name>
</gene>
<accession>A0A6P2NAZ7</accession>
<proteinExistence type="predicted"/>
<evidence type="ECO:0000313" key="1">
    <source>
        <dbReference type="EMBL" id="VWB91120.1"/>
    </source>
</evidence>
<reference evidence="1 2" key="1">
    <citation type="submission" date="2019-09" db="EMBL/GenBank/DDBJ databases">
        <authorList>
            <person name="Depoorter E."/>
        </authorList>
    </citation>
    <scope>NUCLEOTIDE SEQUENCE [LARGE SCALE GENOMIC DNA]</scope>
    <source>
        <strain evidence="1">R-15945</strain>
    </source>
</reference>
<dbReference type="Proteomes" id="UP000494174">
    <property type="component" value="Unassembled WGS sequence"/>
</dbReference>
<organism evidence="1 2">
    <name type="scientific">Burkholderia lata (strain ATCC 17760 / DSM 23089 / LMG 22485 / NCIMB 9086 / R18194 / 383)</name>
    <dbReference type="NCBI Taxonomy" id="482957"/>
    <lineage>
        <taxon>Bacteria</taxon>
        <taxon>Pseudomonadati</taxon>
        <taxon>Pseudomonadota</taxon>
        <taxon>Betaproteobacteria</taxon>
        <taxon>Burkholderiales</taxon>
        <taxon>Burkholderiaceae</taxon>
        <taxon>Burkholderia</taxon>
        <taxon>Burkholderia cepacia complex</taxon>
    </lineage>
</organism>
<evidence type="ECO:0000313" key="2">
    <source>
        <dbReference type="Proteomes" id="UP000494174"/>
    </source>
</evidence>
<sequence>MAAPARGLFRWGIAPRDGRNAARSVASAQINAEKLVTL</sequence>